<dbReference type="AlphaFoldDB" id="A0A672FR48"/>
<protein>
    <recommendedName>
        <fullName evidence="1">Cep192-like domain-containing protein</fullName>
    </recommendedName>
</protein>
<dbReference type="Pfam" id="PF22067">
    <property type="entry name" value="Cep192_D3"/>
    <property type="match status" value="1"/>
</dbReference>
<dbReference type="PANTHER" id="PTHR46500:SF1">
    <property type="entry name" value="CILIA- AND FLAGELLA-ASSOCIATED PROTEIN 221"/>
    <property type="match status" value="1"/>
</dbReference>
<evidence type="ECO:0000313" key="3">
    <source>
        <dbReference type="Proteomes" id="UP000472267"/>
    </source>
</evidence>
<feature type="domain" description="Cep192-like" evidence="1">
    <location>
        <begin position="91"/>
        <end position="180"/>
    </location>
</feature>
<dbReference type="Gene3D" id="2.60.40.10">
    <property type="entry name" value="Immunoglobulins"/>
    <property type="match status" value="1"/>
</dbReference>
<dbReference type="GO" id="GO:0044458">
    <property type="term" value="P:motile cilium assembly"/>
    <property type="evidence" value="ECO:0007669"/>
    <property type="project" value="TreeGrafter"/>
</dbReference>
<dbReference type="PANTHER" id="PTHR46500">
    <property type="entry name" value="CILIA- AND FLAGELLA-ASSOCIATED PROTEIN 221"/>
    <property type="match status" value="1"/>
</dbReference>
<dbReference type="Proteomes" id="UP000472267">
    <property type="component" value="Unassembled WGS sequence"/>
</dbReference>
<dbReference type="InterPro" id="IPR054089">
    <property type="entry name" value="Cep192-like_D3"/>
</dbReference>
<dbReference type="GO" id="GO:0097729">
    <property type="term" value="C:9+2 motile cilium"/>
    <property type="evidence" value="ECO:0007669"/>
    <property type="project" value="TreeGrafter"/>
</dbReference>
<organism evidence="2 3">
    <name type="scientific">Salarias fasciatus</name>
    <name type="common">Jewelled blenny</name>
    <name type="synonym">Blennius fasciatus</name>
    <dbReference type="NCBI Taxonomy" id="181472"/>
    <lineage>
        <taxon>Eukaryota</taxon>
        <taxon>Metazoa</taxon>
        <taxon>Chordata</taxon>
        <taxon>Craniata</taxon>
        <taxon>Vertebrata</taxon>
        <taxon>Euteleostomi</taxon>
        <taxon>Actinopterygii</taxon>
        <taxon>Neopterygii</taxon>
        <taxon>Teleostei</taxon>
        <taxon>Neoteleostei</taxon>
        <taxon>Acanthomorphata</taxon>
        <taxon>Ovalentaria</taxon>
        <taxon>Blenniimorphae</taxon>
        <taxon>Blenniiformes</taxon>
        <taxon>Blennioidei</taxon>
        <taxon>Blenniidae</taxon>
        <taxon>Salariinae</taxon>
        <taxon>Salarias</taxon>
    </lineage>
</organism>
<dbReference type="GO" id="GO:0003341">
    <property type="term" value="P:cilium movement"/>
    <property type="evidence" value="ECO:0007669"/>
    <property type="project" value="InterPro"/>
</dbReference>
<dbReference type="OMA" id="YECIFTG"/>
<evidence type="ECO:0000259" key="1">
    <source>
        <dbReference type="Pfam" id="PF22067"/>
    </source>
</evidence>
<reference evidence="2" key="2">
    <citation type="submission" date="2025-09" db="UniProtKB">
        <authorList>
            <consortium name="Ensembl"/>
        </authorList>
    </citation>
    <scope>IDENTIFICATION</scope>
</reference>
<dbReference type="InterPro" id="IPR029676">
    <property type="entry name" value="CFAP221"/>
</dbReference>
<accession>A0A672FR48</accession>
<dbReference type="InParanoid" id="A0A672FR48"/>
<dbReference type="InterPro" id="IPR013783">
    <property type="entry name" value="Ig-like_fold"/>
</dbReference>
<name>A0A672FR48_SALFA</name>
<evidence type="ECO:0000313" key="2">
    <source>
        <dbReference type="Ensembl" id="ENSSFAP00005009153.1"/>
    </source>
</evidence>
<proteinExistence type="predicted"/>
<reference evidence="2" key="1">
    <citation type="submission" date="2025-08" db="UniProtKB">
        <authorList>
            <consortium name="Ensembl"/>
        </authorList>
    </citation>
    <scope>IDENTIFICATION</scope>
</reference>
<keyword evidence="3" id="KW-1185">Reference proteome</keyword>
<dbReference type="Ensembl" id="ENSSFAT00005009590.1">
    <property type="protein sequence ID" value="ENSSFAP00005009153.1"/>
    <property type="gene ID" value="ENSSFAG00005005283.1"/>
</dbReference>
<sequence>MECFFFFKYIFSSLMNIHIVPTQTRHFHTTYTKKFRLIPGLCYTLEVAFCPDEWRYFYDCVRVHCQGEENLLVPVHAYPVLDDLNIPTRIDLPAVPLGHSLHHLIPLRCSRPIAFQFQAFVLQPHPAFSVQPMEGEIPAGGEAGVTVTFHPVRYETSQATVQLVVSQFSSRPFLCTVTGSCSPR</sequence>